<dbReference type="RefSeq" id="WP_387722262.1">
    <property type="nucleotide sequence ID" value="NZ_JBIAPI010000008.1"/>
</dbReference>
<evidence type="ECO:0000313" key="2">
    <source>
        <dbReference type="EMBL" id="MFF3226772.1"/>
    </source>
</evidence>
<comment type="caution">
    <text evidence="2">The sequence shown here is derived from an EMBL/GenBank/DDBJ whole genome shotgun (WGS) entry which is preliminary data.</text>
</comment>
<dbReference type="InterPro" id="IPR018960">
    <property type="entry name" value="DUF1990"/>
</dbReference>
<accession>A0ABW6QZV2</accession>
<dbReference type="EMBL" id="JBIAPI010000008">
    <property type="protein sequence ID" value="MFF3226772.1"/>
    <property type="molecule type" value="Genomic_DNA"/>
</dbReference>
<keyword evidence="3" id="KW-1185">Reference proteome</keyword>
<dbReference type="InterPro" id="IPR014457">
    <property type="entry name" value="UCP010260"/>
</dbReference>
<gene>
    <name evidence="2" type="ORF">ACFYV7_28525</name>
</gene>
<dbReference type="Proteomes" id="UP001601948">
    <property type="component" value="Unassembled WGS sequence"/>
</dbReference>
<dbReference type="PIRSF" id="PIRSF010260">
    <property type="entry name" value="UCP010260"/>
    <property type="match status" value="1"/>
</dbReference>
<protein>
    <submittedName>
        <fullName evidence="2">DUF1990 family protein</fullName>
    </submittedName>
</protein>
<dbReference type="PANTHER" id="PTHR34202:SF1">
    <property type="entry name" value="UPF0548 PROTEIN"/>
    <property type="match status" value="1"/>
</dbReference>
<evidence type="ECO:0000259" key="1">
    <source>
        <dbReference type="Pfam" id="PF09348"/>
    </source>
</evidence>
<evidence type="ECO:0000313" key="3">
    <source>
        <dbReference type="Proteomes" id="UP001601948"/>
    </source>
</evidence>
<organism evidence="2 3">
    <name type="scientific">Nocardia suismassiliense</name>
    <dbReference type="NCBI Taxonomy" id="2077092"/>
    <lineage>
        <taxon>Bacteria</taxon>
        <taxon>Bacillati</taxon>
        <taxon>Actinomycetota</taxon>
        <taxon>Actinomycetes</taxon>
        <taxon>Mycobacteriales</taxon>
        <taxon>Nocardiaceae</taxon>
        <taxon>Nocardia</taxon>
    </lineage>
</organism>
<reference evidence="2 3" key="1">
    <citation type="submission" date="2024-10" db="EMBL/GenBank/DDBJ databases">
        <title>The Natural Products Discovery Center: Release of the First 8490 Sequenced Strains for Exploring Actinobacteria Biosynthetic Diversity.</title>
        <authorList>
            <person name="Kalkreuter E."/>
            <person name="Kautsar S.A."/>
            <person name="Yang D."/>
            <person name="Bader C.D."/>
            <person name="Teijaro C.N."/>
            <person name="Fluegel L."/>
            <person name="Davis C.M."/>
            <person name="Simpson J.R."/>
            <person name="Lauterbach L."/>
            <person name="Steele A.D."/>
            <person name="Gui C."/>
            <person name="Meng S."/>
            <person name="Li G."/>
            <person name="Viehrig K."/>
            <person name="Ye F."/>
            <person name="Su P."/>
            <person name="Kiefer A.F."/>
            <person name="Nichols A."/>
            <person name="Cepeda A.J."/>
            <person name="Yan W."/>
            <person name="Fan B."/>
            <person name="Jiang Y."/>
            <person name="Adhikari A."/>
            <person name="Zheng C.-J."/>
            <person name="Schuster L."/>
            <person name="Cowan T.M."/>
            <person name="Smanski M.J."/>
            <person name="Chevrette M.G."/>
            <person name="De Carvalho L.P.S."/>
            <person name="Shen B."/>
        </authorList>
    </citation>
    <scope>NUCLEOTIDE SEQUENCE [LARGE SCALE GENOMIC DNA]</scope>
    <source>
        <strain evidence="2 3">NPDC003040</strain>
    </source>
</reference>
<sequence length="171" mass="19071">MTGELSYGPAGATRPGDETWTVDLPGFRRVERTVIIGHTDADWHSAADAILRWEIKRRSGFRITPETERVSEGADYRITAGWGPIAVHEPVRVVAVVDSATRCGFAYGTLPGHPVSGEEAFIVHRAADGTVLLTLRSLTRPAPSGRWRVVFPVLLLAQRYYRRRYSRVMAR</sequence>
<dbReference type="PANTHER" id="PTHR34202">
    <property type="entry name" value="UPF0548 PROTEIN"/>
    <property type="match status" value="1"/>
</dbReference>
<dbReference type="Pfam" id="PF09348">
    <property type="entry name" value="DUF1990"/>
    <property type="match status" value="1"/>
</dbReference>
<feature type="domain" description="DUF1990" evidence="1">
    <location>
        <begin position="25"/>
        <end position="167"/>
    </location>
</feature>
<proteinExistence type="predicted"/>
<name>A0ABW6QZV2_9NOCA</name>